<evidence type="ECO:0000256" key="4">
    <source>
        <dbReference type="SAM" id="MobiDB-lite"/>
    </source>
</evidence>
<evidence type="ECO:0000259" key="5">
    <source>
        <dbReference type="PROSITE" id="PS51898"/>
    </source>
</evidence>
<evidence type="ECO:0000313" key="8">
    <source>
        <dbReference type="Proteomes" id="UP000236732"/>
    </source>
</evidence>
<dbReference type="EMBL" id="FNVT01000004">
    <property type="protein sequence ID" value="SEG79952.1"/>
    <property type="molecule type" value="Genomic_DNA"/>
</dbReference>
<feature type="domain" description="Core-binding (CB)" evidence="6">
    <location>
        <begin position="33"/>
        <end position="126"/>
    </location>
</feature>
<dbReference type="PANTHER" id="PTHR30349:SF81">
    <property type="entry name" value="TYROSINE RECOMBINASE XERC"/>
    <property type="match status" value="1"/>
</dbReference>
<dbReference type="SUPFAM" id="SSF56349">
    <property type="entry name" value="DNA breaking-rejoining enzymes"/>
    <property type="match status" value="1"/>
</dbReference>
<keyword evidence="8" id="KW-1185">Reference proteome</keyword>
<feature type="region of interest" description="Disordered" evidence="4">
    <location>
        <begin position="1"/>
        <end position="29"/>
    </location>
</feature>
<gene>
    <name evidence="7" type="ORF">SAMN05444920_104775</name>
</gene>
<dbReference type="InterPro" id="IPR050090">
    <property type="entry name" value="Tyrosine_recombinase_XerCD"/>
</dbReference>
<name>A0A1H6D3P1_9ACTN</name>
<proteinExistence type="predicted"/>
<dbReference type="PANTHER" id="PTHR30349">
    <property type="entry name" value="PHAGE INTEGRASE-RELATED"/>
    <property type="match status" value="1"/>
</dbReference>
<organism evidence="7 8">
    <name type="scientific">Nonomuraea solani</name>
    <dbReference type="NCBI Taxonomy" id="1144553"/>
    <lineage>
        <taxon>Bacteria</taxon>
        <taxon>Bacillati</taxon>
        <taxon>Actinomycetota</taxon>
        <taxon>Actinomycetes</taxon>
        <taxon>Streptosporangiales</taxon>
        <taxon>Streptosporangiaceae</taxon>
        <taxon>Nonomuraea</taxon>
    </lineage>
</organism>
<accession>A0A1H6D3P1</accession>
<keyword evidence="1 3" id="KW-0238">DNA-binding</keyword>
<dbReference type="InterPro" id="IPR044068">
    <property type="entry name" value="CB"/>
</dbReference>
<dbReference type="InterPro" id="IPR011010">
    <property type="entry name" value="DNA_brk_join_enz"/>
</dbReference>
<dbReference type="Pfam" id="PF00589">
    <property type="entry name" value="Phage_integrase"/>
    <property type="match status" value="1"/>
</dbReference>
<feature type="domain" description="Tyr recombinase" evidence="5">
    <location>
        <begin position="141"/>
        <end position="330"/>
    </location>
</feature>
<dbReference type="AlphaFoldDB" id="A0A1H6D3P1"/>
<dbReference type="PROSITE" id="PS51900">
    <property type="entry name" value="CB"/>
    <property type="match status" value="1"/>
</dbReference>
<dbReference type="GO" id="GO:0015074">
    <property type="term" value="P:DNA integration"/>
    <property type="evidence" value="ECO:0007669"/>
    <property type="project" value="InterPro"/>
</dbReference>
<evidence type="ECO:0000256" key="1">
    <source>
        <dbReference type="ARBA" id="ARBA00023125"/>
    </source>
</evidence>
<dbReference type="InterPro" id="IPR002104">
    <property type="entry name" value="Integrase_catalytic"/>
</dbReference>
<dbReference type="Proteomes" id="UP000236732">
    <property type="component" value="Unassembled WGS sequence"/>
</dbReference>
<dbReference type="SUPFAM" id="SSF47823">
    <property type="entry name" value="lambda integrase-like, N-terminal domain"/>
    <property type="match status" value="1"/>
</dbReference>
<dbReference type="GO" id="GO:0003677">
    <property type="term" value="F:DNA binding"/>
    <property type="evidence" value="ECO:0007669"/>
    <property type="project" value="UniProtKB-UniRule"/>
</dbReference>
<protein>
    <submittedName>
        <fullName evidence="7">Integrase/recombinase XerC</fullName>
    </submittedName>
</protein>
<reference evidence="7 8" key="1">
    <citation type="submission" date="2016-10" db="EMBL/GenBank/DDBJ databases">
        <authorList>
            <person name="de Groot N.N."/>
        </authorList>
    </citation>
    <scope>NUCLEOTIDE SEQUENCE [LARGE SCALE GENOMIC DNA]</scope>
    <source>
        <strain evidence="7 8">CGMCC 4.7037</strain>
    </source>
</reference>
<evidence type="ECO:0000313" key="7">
    <source>
        <dbReference type="EMBL" id="SEG79952.1"/>
    </source>
</evidence>
<evidence type="ECO:0000259" key="6">
    <source>
        <dbReference type="PROSITE" id="PS51900"/>
    </source>
</evidence>
<evidence type="ECO:0000256" key="2">
    <source>
        <dbReference type="ARBA" id="ARBA00023172"/>
    </source>
</evidence>
<dbReference type="Gene3D" id="1.10.443.10">
    <property type="entry name" value="Intergrase catalytic core"/>
    <property type="match status" value="1"/>
</dbReference>
<evidence type="ECO:0000256" key="3">
    <source>
        <dbReference type="PROSITE-ProRule" id="PRU01248"/>
    </source>
</evidence>
<dbReference type="PROSITE" id="PS51898">
    <property type="entry name" value="TYR_RECOMBINASE"/>
    <property type="match status" value="1"/>
</dbReference>
<dbReference type="GO" id="GO:0006310">
    <property type="term" value="P:DNA recombination"/>
    <property type="evidence" value="ECO:0007669"/>
    <property type="project" value="UniProtKB-KW"/>
</dbReference>
<sequence length="336" mass="36354">MGVTSGNRPAEFAESVGAASGNTRRSRAVPLSTPHAAVLADYTAALEHASLTDSTKAKYASRLRGYLAWLAVQADAGTLDGDPLADAVAATGAVRDFCRHLKNGRRAPNTIDTYLSTIDDFYARRGLGKPQARRERDTRHTAPRALDARRARRYIRHVQLTAPPRDKAIALLPYLAGLRISEVVGLDLADVRLSARKGELRIRGKGRDGGKIRHLPVHADLRQALTGWLEARPGWEGAGTHTALFLNHRGGRLSDRAARAIITGLGDAVGLDDDPTEPFTPHVLRHTFATQLIRDGKDPILVAELLGHGSLDTTRRYALPSEADKAAALDALIIDH</sequence>
<keyword evidence="2" id="KW-0233">DNA recombination</keyword>
<dbReference type="InterPro" id="IPR013762">
    <property type="entry name" value="Integrase-like_cat_sf"/>
</dbReference>